<evidence type="ECO:0000256" key="8">
    <source>
        <dbReference type="ARBA" id="ARBA00037998"/>
    </source>
</evidence>
<feature type="transmembrane region" description="Helical" evidence="9">
    <location>
        <begin position="513"/>
        <end position="532"/>
    </location>
</feature>
<dbReference type="CDD" id="cd06582">
    <property type="entry name" value="TM_PBP1_LivH_like"/>
    <property type="match status" value="1"/>
</dbReference>
<reference evidence="11 12" key="1">
    <citation type="submission" date="2017-01" db="EMBL/GenBank/DDBJ databases">
        <title>Draft genome sequence of Pseudomonas pachastrellae type strain CCUG 46540T from a deep sea.</title>
        <authorList>
            <person name="Gomila M."/>
            <person name="Mulet M."/>
            <person name="Lalucat J."/>
            <person name="Garcia-Valdes E."/>
        </authorList>
    </citation>
    <scope>NUCLEOTIDE SEQUENCE [LARGE SCALE GENOMIC DNA]</scope>
    <source>
        <strain evidence="11 12">CCUG 46540</strain>
    </source>
</reference>
<keyword evidence="6 9" id="KW-1133">Transmembrane helix</keyword>
<feature type="transmembrane region" description="Helical" evidence="9">
    <location>
        <begin position="315"/>
        <end position="335"/>
    </location>
</feature>
<comment type="subcellular location">
    <subcellularLocation>
        <location evidence="1">Cell inner membrane</location>
        <topology evidence="1">Multi-pass membrane protein</topology>
    </subcellularLocation>
</comment>
<dbReference type="PANTHER" id="PTHR11795:SF447">
    <property type="entry name" value="ABC TRANSPORTER PERMEASE PROTEIN"/>
    <property type="match status" value="1"/>
</dbReference>
<evidence type="ECO:0000256" key="10">
    <source>
        <dbReference type="SAM" id="SignalP"/>
    </source>
</evidence>
<evidence type="ECO:0000313" key="11">
    <source>
        <dbReference type="EMBL" id="ONM42779.1"/>
    </source>
</evidence>
<dbReference type="NCBIfam" id="TIGR03409">
    <property type="entry name" value="urea_trans_UrtB"/>
    <property type="match status" value="1"/>
</dbReference>
<gene>
    <name evidence="11" type="ORF">BXT89_16145</name>
</gene>
<evidence type="ECO:0000256" key="9">
    <source>
        <dbReference type="SAM" id="Phobius"/>
    </source>
</evidence>
<keyword evidence="4 9" id="KW-0812">Transmembrane</keyword>
<feature type="transmembrane region" description="Helical" evidence="9">
    <location>
        <begin position="399"/>
        <end position="416"/>
    </location>
</feature>
<dbReference type="InterPro" id="IPR016024">
    <property type="entry name" value="ARM-type_fold"/>
</dbReference>
<evidence type="ECO:0000256" key="2">
    <source>
        <dbReference type="ARBA" id="ARBA00022448"/>
    </source>
</evidence>
<keyword evidence="2" id="KW-0813">Transport</keyword>
<comment type="caution">
    <text evidence="11">The sequence shown here is derived from an EMBL/GenBank/DDBJ whole genome shotgun (WGS) entry which is preliminary data.</text>
</comment>
<evidence type="ECO:0000256" key="5">
    <source>
        <dbReference type="ARBA" id="ARBA00022970"/>
    </source>
</evidence>
<dbReference type="GO" id="GO:0022857">
    <property type="term" value="F:transmembrane transporter activity"/>
    <property type="evidence" value="ECO:0007669"/>
    <property type="project" value="InterPro"/>
</dbReference>
<feature type="signal peptide" evidence="10">
    <location>
        <begin position="1"/>
        <end position="34"/>
    </location>
</feature>
<dbReference type="InterPro" id="IPR052157">
    <property type="entry name" value="BCAA_transport_permease"/>
</dbReference>
<dbReference type="Pfam" id="PF02653">
    <property type="entry name" value="BPD_transp_2"/>
    <property type="match status" value="1"/>
</dbReference>
<dbReference type="RefSeq" id="WP_083728715.1">
    <property type="nucleotide sequence ID" value="NZ_FOUD01000005.1"/>
</dbReference>
<dbReference type="SUPFAM" id="SSF48371">
    <property type="entry name" value="ARM repeat"/>
    <property type="match status" value="1"/>
</dbReference>
<dbReference type="PANTHER" id="PTHR11795">
    <property type="entry name" value="BRANCHED-CHAIN AMINO ACID TRANSPORT SYSTEM PERMEASE PROTEIN LIVH"/>
    <property type="match status" value="1"/>
</dbReference>
<feature type="transmembrane region" description="Helical" evidence="9">
    <location>
        <begin position="483"/>
        <end position="507"/>
    </location>
</feature>
<evidence type="ECO:0000256" key="7">
    <source>
        <dbReference type="ARBA" id="ARBA00023136"/>
    </source>
</evidence>
<dbReference type="InterPro" id="IPR001851">
    <property type="entry name" value="ABC_transp_permease"/>
</dbReference>
<evidence type="ECO:0000256" key="6">
    <source>
        <dbReference type="ARBA" id="ARBA00022989"/>
    </source>
</evidence>
<keyword evidence="7 9" id="KW-0472">Membrane</keyword>
<keyword evidence="3" id="KW-1003">Cell membrane</keyword>
<feature type="chain" id="PRO_5010578869" evidence="10">
    <location>
        <begin position="35"/>
        <end position="549"/>
    </location>
</feature>
<evidence type="ECO:0000256" key="4">
    <source>
        <dbReference type="ARBA" id="ARBA00022692"/>
    </source>
</evidence>
<organism evidence="11 12">
    <name type="scientific">Halopseudomonas pachastrellae</name>
    <dbReference type="NCBI Taxonomy" id="254161"/>
    <lineage>
        <taxon>Bacteria</taxon>
        <taxon>Pseudomonadati</taxon>
        <taxon>Pseudomonadota</taxon>
        <taxon>Gammaproteobacteria</taxon>
        <taxon>Pseudomonadales</taxon>
        <taxon>Pseudomonadaceae</taxon>
        <taxon>Halopseudomonas</taxon>
    </lineage>
</organism>
<dbReference type="GO" id="GO:0005886">
    <property type="term" value="C:plasma membrane"/>
    <property type="evidence" value="ECO:0007669"/>
    <property type="project" value="UniProtKB-SubCell"/>
</dbReference>
<dbReference type="GO" id="GO:0006865">
    <property type="term" value="P:amino acid transport"/>
    <property type="evidence" value="ECO:0007669"/>
    <property type="project" value="UniProtKB-KW"/>
</dbReference>
<dbReference type="AlphaFoldDB" id="A0A1S8DD37"/>
<protein>
    <submittedName>
        <fullName evidence="11">Urea ABC transporter permease subunit UrtB</fullName>
    </submittedName>
</protein>
<keyword evidence="12" id="KW-1185">Reference proteome</keyword>
<keyword evidence="5" id="KW-0029">Amino-acid transport</keyword>
<dbReference type="STRING" id="254161.SAMN05216256_10594"/>
<dbReference type="InterPro" id="IPR017779">
    <property type="entry name" value="ABC_UrtB_bac"/>
</dbReference>
<dbReference type="Proteomes" id="UP000242847">
    <property type="component" value="Unassembled WGS sequence"/>
</dbReference>
<feature type="transmembrane region" description="Helical" evidence="9">
    <location>
        <begin position="260"/>
        <end position="283"/>
    </location>
</feature>
<accession>A0A1S8DD37</accession>
<comment type="similarity">
    <text evidence="8">Belongs to the binding-protein-dependent transport system permease family. LivHM subfamily.</text>
</comment>
<evidence type="ECO:0000256" key="3">
    <source>
        <dbReference type="ARBA" id="ARBA00022475"/>
    </source>
</evidence>
<evidence type="ECO:0000313" key="12">
    <source>
        <dbReference type="Proteomes" id="UP000242847"/>
    </source>
</evidence>
<feature type="transmembrane region" description="Helical" evidence="9">
    <location>
        <begin position="347"/>
        <end position="365"/>
    </location>
</feature>
<dbReference type="EMBL" id="MUBC01000047">
    <property type="protein sequence ID" value="ONM42779.1"/>
    <property type="molecule type" value="Genomic_DNA"/>
</dbReference>
<evidence type="ECO:0000256" key="1">
    <source>
        <dbReference type="ARBA" id="ARBA00004429"/>
    </source>
</evidence>
<proteinExistence type="inferred from homology"/>
<dbReference type="OrthoDB" id="9807115at2"/>
<name>A0A1S8DD37_9GAMM</name>
<sequence>MIPTCRLTPRHAVQQWLSRLLLLCLCSLPLHVSAQETPEAATAQPTFDELVRQLPTGNLRQRATTVEQLASQQDERLADIFTALIAGDLLANKDKPPVVAIRSGDTLTDALNGTDLTGTSGLRRIPVNNSLRTQLRGMVAQLNLSHPDSDKRYAAVQRFIRDGVDAETAALLTQHQPNEESGRVNDAIDAALALFALQDGNRDARLVAIDTLSGSLEQEARNALRSVAENDEDAELRAAAAKAIDSIQGRISFYRFIENVFFGLSLGSILLLAAIGLAITFGVMGVINMAHGELIMIGAYTTWGIQVLFPDLIEWSLLIAIPAAFLITALVGIAIERGVIRFLYGRPLETLLATFGLSLVLQQAVRTLFSPLNRSVSSPEWISGTLSINPVLSITYTRLYILLFGLAVFFALMLVMKRTSLGLKVRAVSQNRAMARAVGVRSNWIDALTFGLGSGIAGVAGVALSQITNVGPNLGQAYIIDSFMVVVFGGVGNLWGTLVSAMSLGLINNFLEPWAGAMLAKVLVLIMLILFIQKKPKGLFPQKGRAAAD</sequence>
<keyword evidence="10" id="KW-0732">Signal</keyword>